<accession>A0A7S4W2E8</accession>
<feature type="region of interest" description="Disordered" evidence="1">
    <location>
        <begin position="679"/>
        <end position="707"/>
    </location>
</feature>
<protein>
    <recommendedName>
        <fullName evidence="3">Dynamin GTPase</fullName>
    </recommendedName>
</protein>
<sequence>MAQGSRPEALAAPRPHSSAPIMGKRATAQVPVAAQPARAAAPQAAAAPAAPAAPRAAAVPQAAAAPAQAAPAPAPAQAVPRPREAAQQPQRVPQAQPTSQQPLAKKVKKEPVEPRPQPTRPHSAPPVEQAPEPKRPRQRDALATAPTPSRSGATVQRSASTSRLGGKGENIAWALSDVRNHLESVADVEGVRELLERMPECVLVGGVAARRELVAALLGEHGPATAAAAQLVAPGLRQPVVLELRCGSEDQGAFSGPEAEAWLQGVSQAMAQAIGHRLKVDPLRLRLSAMGCANLDVVELPEKSAQGPNGGVPAKIEDMRVRHLGSPANILVCLEPGMPMDLCRRFDPQCRRTMLLGAAAADEDGRVPASMVCGSAAARSLEERFSSVCRERVPQWLQSLDRLETRLVRAQGEAREVEKRETSDEMLQRARAVGTSFSRALEIVIGGAPGCTAGSMTLEEELAEFALAASKGQCGSGTVLAPQDVADAAADLFAHFDGVEGYAKYLREEVRVPSADMRINGGAAWQRLLAEIEVAMRLAHPPAEELANLMLNAVRAGGTGVHGHQRWEDVSSKLMFGLAFDPLRRRIRYISARVIWVLKNQKAAVSEWMSTLSDGPAARLYSPLFTEHLRMLRGYPIVRDLVFAAYNEAVSFVGEAVYKSLQGTLMAACINPTVMLRTSTEPSLDPRKNQKPPPASAGSRAAAARERVAAEVRRRSGPTGGLPVQLTDRVFEPKEAPQTLPFVEVKLRHAFSMLAGVLSNQAFAFSDTSLASLIRRQIDDAMSKIDYSKEQKQAMATRHAELEDVAVQVEKRLEAVRACITTLRSTRA</sequence>
<evidence type="ECO:0000313" key="2">
    <source>
        <dbReference type="EMBL" id="CAE4667601.1"/>
    </source>
</evidence>
<feature type="compositionally biased region" description="Basic and acidic residues" evidence="1">
    <location>
        <begin position="131"/>
        <end position="140"/>
    </location>
</feature>
<feature type="compositionally biased region" description="Low complexity" evidence="1">
    <location>
        <begin position="28"/>
        <end position="97"/>
    </location>
</feature>
<evidence type="ECO:0008006" key="3">
    <source>
        <dbReference type="Google" id="ProtNLM"/>
    </source>
</evidence>
<reference evidence="2" key="1">
    <citation type="submission" date="2021-01" db="EMBL/GenBank/DDBJ databases">
        <authorList>
            <person name="Corre E."/>
            <person name="Pelletier E."/>
            <person name="Niang G."/>
            <person name="Scheremetjew M."/>
            <person name="Finn R."/>
            <person name="Kale V."/>
            <person name="Holt S."/>
            <person name="Cochrane G."/>
            <person name="Meng A."/>
            <person name="Brown T."/>
            <person name="Cohen L."/>
        </authorList>
    </citation>
    <scope>NUCLEOTIDE SEQUENCE</scope>
    <source>
        <strain evidence="2">CCMP3105</strain>
    </source>
</reference>
<feature type="compositionally biased region" description="Polar residues" evidence="1">
    <location>
        <begin position="146"/>
        <end position="163"/>
    </location>
</feature>
<evidence type="ECO:0000256" key="1">
    <source>
        <dbReference type="SAM" id="MobiDB-lite"/>
    </source>
</evidence>
<dbReference type="AlphaFoldDB" id="A0A7S4W2E8"/>
<feature type="region of interest" description="Disordered" evidence="1">
    <location>
        <begin position="1"/>
        <end position="165"/>
    </location>
</feature>
<gene>
    <name evidence="2" type="ORF">AMON00008_LOCUS63889</name>
</gene>
<proteinExistence type="predicted"/>
<organism evidence="2">
    <name type="scientific">Alexandrium monilatum</name>
    <dbReference type="NCBI Taxonomy" id="311494"/>
    <lineage>
        <taxon>Eukaryota</taxon>
        <taxon>Sar</taxon>
        <taxon>Alveolata</taxon>
        <taxon>Dinophyceae</taxon>
        <taxon>Gonyaulacales</taxon>
        <taxon>Pyrocystaceae</taxon>
        <taxon>Alexandrium</taxon>
    </lineage>
</organism>
<dbReference type="EMBL" id="HBNR01089087">
    <property type="protein sequence ID" value="CAE4667601.1"/>
    <property type="molecule type" value="Transcribed_RNA"/>
</dbReference>
<name>A0A7S4W2E8_9DINO</name>